<dbReference type="EMBL" id="LDAU01000166">
    <property type="protein sequence ID" value="KRX01728.1"/>
    <property type="molecule type" value="Genomic_DNA"/>
</dbReference>
<protein>
    <recommendedName>
        <fullName evidence="3">PH domain-containing protein</fullName>
    </recommendedName>
</protein>
<name>A0A0V0QI51_PSEPJ</name>
<dbReference type="PROSITE" id="PS50003">
    <property type="entry name" value="PH_DOMAIN"/>
    <property type="match status" value="1"/>
</dbReference>
<gene>
    <name evidence="4" type="ORF">PPERSA_01598</name>
</gene>
<reference evidence="4 5" key="1">
    <citation type="journal article" date="2015" name="Sci. Rep.">
        <title>Genome of the facultative scuticociliatosis pathogen Pseudocohnilembus persalinus provides insight into its virulence through horizontal gene transfer.</title>
        <authorList>
            <person name="Xiong J."/>
            <person name="Wang G."/>
            <person name="Cheng J."/>
            <person name="Tian M."/>
            <person name="Pan X."/>
            <person name="Warren A."/>
            <person name="Jiang C."/>
            <person name="Yuan D."/>
            <person name="Miao W."/>
        </authorList>
    </citation>
    <scope>NUCLEOTIDE SEQUENCE [LARGE SCALE GENOMIC DNA]</scope>
    <source>
        <strain evidence="4">36N120E</strain>
    </source>
</reference>
<evidence type="ECO:0000256" key="1">
    <source>
        <dbReference type="SAM" id="Coils"/>
    </source>
</evidence>
<evidence type="ECO:0000256" key="2">
    <source>
        <dbReference type="SAM" id="MobiDB-lite"/>
    </source>
</evidence>
<feature type="compositionally biased region" description="Polar residues" evidence="2">
    <location>
        <begin position="753"/>
        <end position="764"/>
    </location>
</feature>
<feature type="region of interest" description="Disordered" evidence="2">
    <location>
        <begin position="753"/>
        <end position="784"/>
    </location>
</feature>
<sequence>MTKQKIVPFQDDKLTIYLSENDQDMKITIQITQNTKLLDIFPQIYQQLGIKADIEKFNQDQDPKYLQKQAQVQDNQINQNFFEKGQSGNSLLAKTKIIAIPNEGAKGASKEDIYRISQSELNLENPLKSNMDLVLFVYGGVIKKNYVMSKRVVHLQENLFNLIWKRPAYLNDHLVYTVEKEKIKKKMQEQLIQNINKQQKYENKALEEQEYQIKKKYIFLQNAEVRIYAQQEQKAKNKQLFSLKSGNQYFILMAQSQTDLQGWFNILYQQIKLLNSQWEMENQDMNIQQNLHESDNLYIDYILKNYSDFIYLLQERQSSLIKLLFYLKMNVIDKQLDKFLIETLSQFYKIQNPSKMYMPQFVKHRAENNRVSQIQNIVLKYNPNSLENEDLDQFDDISGDFNWDMQQEETKIQTINLIKKIIQKLLDYISTKERKQINRQRYFNLLQQDQLQTFYKYIDVKQLKNLLKNYLEKMPKTESQIKKEQKKKEQEKTQQYIYNRMSTLSTSCNQQKLDLNEIFKKKKTFQKQSTLRQLITHQILEEDEDEIQEQSSQTQEQYKEDYFQQEILQNKKNKQMALNSEWDDKNRNIQKNKNMFSNLDYQQQKQQKNKKKKESKGNFFIQREQFNARFSYIEQSNGFLGASQILSSNISIDDNKNEQEMEQTNIINKNNFSENENIQEKNQEFQESDQYIIQQKCVDIEQLKQTQEFFDEQNKFYKSNNSGESSTFKEQQISRIIDDQDLKNSGQINFQSYTENDLQSQYKQNGKKVDESEDKQSQEQKDEIQNQRFFQESEIIIRITTQYLEEKYLNQFVRHSDITKQMEEIPVKSYRNNVEDINIQSFLSELYDSPYKQNNNYNCQIQNFELKNKSRKKGNGNDLLNKDNKQSFRSTFEYKDQDLCFLNREKVQTVPQNNQSLQQQVIYFNEQNQASEFDNDDDIKVLHILEKNGDQQSQLIYL</sequence>
<dbReference type="InterPro" id="IPR001849">
    <property type="entry name" value="PH_domain"/>
</dbReference>
<keyword evidence="1" id="KW-0175">Coiled coil</keyword>
<feature type="compositionally biased region" description="Basic and acidic residues" evidence="2">
    <location>
        <begin position="767"/>
        <end position="784"/>
    </location>
</feature>
<accession>A0A0V0QI51</accession>
<comment type="caution">
    <text evidence="4">The sequence shown here is derived from an EMBL/GenBank/DDBJ whole genome shotgun (WGS) entry which is preliminary data.</text>
</comment>
<dbReference type="InParanoid" id="A0A0V0QI51"/>
<feature type="coiled-coil region" evidence="1">
    <location>
        <begin position="460"/>
        <end position="494"/>
    </location>
</feature>
<feature type="domain" description="PH" evidence="3">
    <location>
        <begin position="134"/>
        <end position="272"/>
    </location>
</feature>
<dbReference type="Proteomes" id="UP000054937">
    <property type="component" value="Unassembled WGS sequence"/>
</dbReference>
<evidence type="ECO:0000313" key="4">
    <source>
        <dbReference type="EMBL" id="KRX01728.1"/>
    </source>
</evidence>
<dbReference type="SUPFAM" id="SSF50729">
    <property type="entry name" value="PH domain-like"/>
    <property type="match status" value="1"/>
</dbReference>
<organism evidence="4 5">
    <name type="scientific">Pseudocohnilembus persalinus</name>
    <name type="common">Ciliate</name>
    <dbReference type="NCBI Taxonomy" id="266149"/>
    <lineage>
        <taxon>Eukaryota</taxon>
        <taxon>Sar</taxon>
        <taxon>Alveolata</taxon>
        <taxon>Ciliophora</taxon>
        <taxon>Intramacronucleata</taxon>
        <taxon>Oligohymenophorea</taxon>
        <taxon>Scuticociliatia</taxon>
        <taxon>Philasterida</taxon>
        <taxon>Pseudocohnilembidae</taxon>
        <taxon>Pseudocohnilembus</taxon>
    </lineage>
</organism>
<dbReference type="AlphaFoldDB" id="A0A0V0QI51"/>
<proteinExistence type="predicted"/>
<keyword evidence="5" id="KW-1185">Reference proteome</keyword>
<evidence type="ECO:0000313" key="5">
    <source>
        <dbReference type="Proteomes" id="UP000054937"/>
    </source>
</evidence>
<evidence type="ECO:0000259" key="3">
    <source>
        <dbReference type="PROSITE" id="PS50003"/>
    </source>
</evidence>